<gene>
    <name evidence="1" type="ORF">LPJ61_002843</name>
</gene>
<evidence type="ECO:0000313" key="1">
    <source>
        <dbReference type="EMBL" id="KAJ1730791.1"/>
    </source>
</evidence>
<reference evidence="1" key="1">
    <citation type="submission" date="2022-07" db="EMBL/GenBank/DDBJ databases">
        <title>Phylogenomic reconstructions and comparative analyses of Kickxellomycotina fungi.</title>
        <authorList>
            <person name="Reynolds N.K."/>
            <person name="Stajich J.E."/>
            <person name="Barry K."/>
            <person name="Grigoriev I.V."/>
            <person name="Crous P."/>
            <person name="Smith M.E."/>
        </authorList>
    </citation>
    <scope>NUCLEOTIDE SEQUENCE</scope>
    <source>
        <strain evidence="1">BCRC 34381</strain>
    </source>
</reference>
<dbReference type="EMBL" id="JANBOI010000406">
    <property type="protein sequence ID" value="KAJ1730791.1"/>
    <property type="molecule type" value="Genomic_DNA"/>
</dbReference>
<dbReference type="OrthoDB" id="537444at2759"/>
<evidence type="ECO:0008006" key="3">
    <source>
        <dbReference type="Google" id="ProtNLM"/>
    </source>
</evidence>
<organism evidence="1 2">
    <name type="scientific">Coemansia biformis</name>
    <dbReference type="NCBI Taxonomy" id="1286918"/>
    <lineage>
        <taxon>Eukaryota</taxon>
        <taxon>Fungi</taxon>
        <taxon>Fungi incertae sedis</taxon>
        <taxon>Zoopagomycota</taxon>
        <taxon>Kickxellomycotina</taxon>
        <taxon>Kickxellomycetes</taxon>
        <taxon>Kickxellales</taxon>
        <taxon>Kickxellaceae</taxon>
        <taxon>Coemansia</taxon>
    </lineage>
</organism>
<protein>
    <recommendedName>
        <fullName evidence="3">Peripheral subunit-binding (PSBD) domain-containing protein</fullName>
    </recommendedName>
</protein>
<keyword evidence="2" id="KW-1185">Reference proteome</keyword>
<proteinExistence type="predicted"/>
<comment type="caution">
    <text evidence="1">The sequence shown here is derived from an EMBL/GenBank/DDBJ whole genome shotgun (WGS) entry which is preliminary data.</text>
</comment>
<accession>A0A9W7YE07</accession>
<feature type="non-terminal residue" evidence="1">
    <location>
        <position position="1"/>
    </location>
</feature>
<sequence>GDVIRFVKDGRATVDKSVSAASAPVAAPSATGALAAGKPAPQASADAEAAFLVQSLEPSVLRHLAALELAKQTTTVQVPADGLAKAAKSGGARIVDALAVRAAALALHLAPLSGTGVGVAFEGGKAPGVVEVPDAATASVHELAAEIKSARAAAQPAGGMPAVVVAPEGLYTPATLPDAAVVVVGQPRAAVSAADASAALDSALDDLTGGASTRPATAKQRHAMVVDIHVISASPAAAAFAARLKSILSSPELLGF</sequence>
<dbReference type="Proteomes" id="UP001143981">
    <property type="component" value="Unassembled WGS sequence"/>
</dbReference>
<evidence type="ECO:0000313" key="2">
    <source>
        <dbReference type="Proteomes" id="UP001143981"/>
    </source>
</evidence>
<name>A0A9W7YE07_9FUNG</name>
<dbReference type="AlphaFoldDB" id="A0A9W7YE07"/>